<evidence type="ECO:0000256" key="8">
    <source>
        <dbReference type="RuleBase" id="RU362042"/>
    </source>
</evidence>
<keyword evidence="12" id="KW-1185">Reference proteome</keyword>
<organism evidence="11 12">
    <name type="scientific">Kiloniella laminariae</name>
    <dbReference type="NCBI Taxonomy" id="454162"/>
    <lineage>
        <taxon>Bacteria</taxon>
        <taxon>Pseudomonadati</taxon>
        <taxon>Pseudomonadota</taxon>
        <taxon>Alphaproteobacteria</taxon>
        <taxon>Rhodospirillales</taxon>
        <taxon>Kiloniellaceae</taxon>
        <taxon>Kiloniella</taxon>
    </lineage>
</organism>
<dbReference type="InterPro" id="IPR019758">
    <property type="entry name" value="Pept_S26A_signal_pept_1_CS"/>
</dbReference>
<evidence type="ECO:0000256" key="2">
    <source>
        <dbReference type="ARBA" id="ARBA00009370"/>
    </source>
</evidence>
<evidence type="ECO:0000256" key="7">
    <source>
        <dbReference type="RuleBase" id="RU003993"/>
    </source>
</evidence>
<feature type="compositionally biased region" description="Acidic residues" evidence="9">
    <location>
        <begin position="15"/>
        <end position="24"/>
    </location>
</feature>
<evidence type="ECO:0000256" key="6">
    <source>
        <dbReference type="ARBA" id="ARBA00022801"/>
    </source>
</evidence>
<accession>A0ABT4LJL1</accession>
<dbReference type="PRINTS" id="PR00727">
    <property type="entry name" value="LEADERPTASE"/>
</dbReference>
<keyword evidence="5 7" id="KW-0645">Protease</keyword>
<dbReference type="PANTHER" id="PTHR43390">
    <property type="entry name" value="SIGNAL PEPTIDASE I"/>
    <property type="match status" value="1"/>
</dbReference>
<feature type="domain" description="Peptidase S26" evidence="10">
    <location>
        <begin position="36"/>
        <end position="243"/>
    </location>
</feature>
<proteinExistence type="inferred from homology"/>
<feature type="region of interest" description="Disordered" evidence="9">
    <location>
        <begin position="1"/>
        <end position="30"/>
    </location>
</feature>
<protein>
    <recommendedName>
        <fullName evidence="4 7">Signal peptidase I</fullName>
        <ecNumber evidence="3 7">3.4.21.89</ecNumber>
    </recommendedName>
</protein>
<evidence type="ECO:0000256" key="1">
    <source>
        <dbReference type="ARBA" id="ARBA00000677"/>
    </source>
</evidence>
<keyword evidence="6 7" id="KW-0378">Hydrolase</keyword>
<evidence type="ECO:0000259" key="10">
    <source>
        <dbReference type="Pfam" id="PF10502"/>
    </source>
</evidence>
<dbReference type="EMBL" id="JAPWGY010000002">
    <property type="protein sequence ID" value="MCZ4280182.1"/>
    <property type="molecule type" value="Genomic_DNA"/>
</dbReference>
<sequence length="278" mass="31696">MSNHKRKVDARNLELEDPQDDGESEAVTSPVKEEDSWIKTIGYALLIALTVRTLVFEPFNIPSSSMKPTLLIGDYLFVSKFSYGISRYSFPFGDQIFGKLFEGRVLGEEPERGDVIVFRKPTNPSIDFIKRLIGLPGDTIQVTGGQLYINGTVVSRKLVRIGDGSDGLGLGEKEYEETLPNGVKHLIWERSDQEWQDNTRPYTVPEGYYFFMGDNRDNSTDSRFDEVGVVPFENMIGRADMLFFSHRGDDGGEDYGDWWEVWKWGEMIRFGRIFNGIN</sequence>
<evidence type="ECO:0000256" key="9">
    <source>
        <dbReference type="SAM" id="MobiDB-lite"/>
    </source>
</evidence>
<dbReference type="PROSITE" id="PS00761">
    <property type="entry name" value="SPASE_I_3"/>
    <property type="match status" value="1"/>
</dbReference>
<dbReference type="InterPro" id="IPR019533">
    <property type="entry name" value="Peptidase_S26"/>
</dbReference>
<dbReference type="RefSeq" id="WP_269422393.1">
    <property type="nucleotide sequence ID" value="NZ_JAPWGY010000002.1"/>
</dbReference>
<dbReference type="NCBIfam" id="TIGR02227">
    <property type="entry name" value="sigpep_I_bact"/>
    <property type="match status" value="1"/>
</dbReference>
<dbReference type="Pfam" id="PF10502">
    <property type="entry name" value="Peptidase_S26"/>
    <property type="match status" value="1"/>
</dbReference>
<dbReference type="SUPFAM" id="SSF51306">
    <property type="entry name" value="LexA/Signal peptidase"/>
    <property type="match status" value="1"/>
</dbReference>
<dbReference type="EC" id="3.4.21.89" evidence="3 7"/>
<dbReference type="InterPro" id="IPR019756">
    <property type="entry name" value="Pept_S26A_signal_pept_1_Ser-AS"/>
</dbReference>
<dbReference type="CDD" id="cd06530">
    <property type="entry name" value="S26_SPase_I"/>
    <property type="match status" value="1"/>
</dbReference>
<dbReference type="InterPro" id="IPR019757">
    <property type="entry name" value="Pept_S26A_signal_pept_1_Lys-AS"/>
</dbReference>
<dbReference type="GO" id="GO:0009003">
    <property type="term" value="F:signal peptidase activity"/>
    <property type="evidence" value="ECO:0007669"/>
    <property type="project" value="UniProtKB-EC"/>
</dbReference>
<evidence type="ECO:0000256" key="3">
    <source>
        <dbReference type="ARBA" id="ARBA00013208"/>
    </source>
</evidence>
<dbReference type="InterPro" id="IPR036286">
    <property type="entry name" value="LexA/Signal_pep-like_sf"/>
</dbReference>
<comment type="subcellular location">
    <subcellularLocation>
        <location evidence="8">Membrane</location>
        <topology evidence="8">Single-pass type II membrane protein</topology>
    </subcellularLocation>
</comment>
<name>A0ABT4LJL1_9PROT</name>
<comment type="caution">
    <text evidence="11">The sequence shown here is derived from an EMBL/GenBank/DDBJ whole genome shotgun (WGS) entry which is preliminary data.</text>
</comment>
<dbReference type="PANTHER" id="PTHR43390:SF1">
    <property type="entry name" value="CHLOROPLAST PROCESSING PEPTIDASE"/>
    <property type="match status" value="1"/>
</dbReference>
<dbReference type="PROSITE" id="PS00501">
    <property type="entry name" value="SPASE_I_1"/>
    <property type="match status" value="1"/>
</dbReference>
<gene>
    <name evidence="11" type="primary">lepB</name>
    <name evidence="11" type="ORF">O4H49_05310</name>
</gene>
<dbReference type="InterPro" id="IPR000223">
    <property type="entry name" value="Pept_S26A_signal_pept_1"/>
</dbReference>
<dbReference type="PROSITE" id="PS00760">
    <property type="entry name" value="SPASE_I_2"/>
    <property type="match status" value="1"/>
</dbReference>
<evidence type="ECO:0000313" key="12">
    <source>
        <dbReference type="Proteomes" id="UP001069802"/>
    </source>
</evidence>
<dbReference type="Gene3D" id="2.10.109.10">
    <property type="entry name" value="Umud Fragment, subunit A"/>
    <property type="match status" value="1"/>
</dbReference>
<evidence type="ECO:0000313" key="11">
    <source>
        <dbReference type="EMBL" id="MCZ4280182.1"/>
    </source>
</evidence>
<reference evidence="11" key="1">
    <citation type="submission" date="2022-12" db="EMBL/GenBank/DDBJ databases">
        <title>Bacterial isolates from different developmental stages of Nematostella vectensis.</title>
        <authorList>
            <person name="Fraune S."/>
        </authorList>
    </citation>
    <scope>NUCLEOTIDE SEQUENCE</scope>
    <source>
        <strain evidence="11">G21630-S1</strain>
    </source>
</reference>
<dbReference type="Proteomes" id="UP001069802">
    <property type="component" value="Unassembled WGS sequence"/>
</dbReference>
<evidence type="ECO:0000256" key="4">
    <source>
        <dbReference type="ARBA" id="ARBA00019232"/>
    </source>
</evidence>
<comment type="catalytic activity">
    <reaction evidence="1 7">
        <text>Cleavage of hydrophobic, N-terminal signal or leader sequences from secreted and periplasmic proteins.</text>
        <dbReference type="EC" id="3.4.21.89"/>
    </reaction>
</comment>
<comment type="similarity">
    <text evidence="2 8">Belongs to the peptidase S26 family.</text>
</comment>
<evidence type="ECO:0000256" key="5">
    <source>
        <dbReference type="ARBA" id="ARBA00022670"/>
    </source>
</evidence>